<dbReference type="CDD" id="cd13962">
    <property type="entry name" value="PT_UbiA_UBIAD1"/>
    <property type="match status" value="1"/>
</dbReference>
<dbReference type="InterPro" id="IPR026046">
    <property type="entry name" value="UBIAD1"/>
</dbReference>
<dbReference type="EMBL" id="FWXV01000002">
    <property type="protein sequence ID" value="SMC91173.1"/>
    <property type="molecule type" value="Genomic_DNA"/>
</dbReference>
<comment type="function">
    <text evidence="8">Conversion of 1,4-dihydroxy-2-naphthoate (DHNA) to demethylmenaquinone (DMK).</text>
</comment>
<feature type="transmembrane region" description="Helical" evidence="8">
    <location>
        <begin position="217"/>
        <end position="248"/>
    </location>
</feature>
<evidence type="ECO:0000256" key="7">
    <source>
        <dbReference type="ARBA" id="ARBA00023136"/>
    </source>
</evidence>
<dbReference type="GO" id="GO:0046428">
    <property type="term" value="F:1,4-dihydroxy-2-naphthoate polyprenyltransferase activity"/>
    <property type="evidence" value="ECO:0007669"/>
    <property type="project" value="UniProtKB-UniRule"/>
</dbReference>
<dbReference type="HAMAP" id="MF_01937">
    <property type="entry name" value="MenA_1"/>
    <property type="match status" value="1"/>
</dbReference>
<dbReference type="RefSeq" id="WP_084426495.1">
    <property type="nucleotide sequence ID" value="NZ_FWXV01000002.1"/>
</dbReference>
<evidence type="ECO:0000256" key="6">
    <source>
        <dbReference type="ARBA" id="ARBA00022989"/>
    </source>
</evidence>
<protein>
    <recommendedName>
        <fullName evidence="8 9">1,4-dihydroxy-2-naphthoate octaprenyltransferase</fullName>
        <shortName evidence="8">DHNA-octaprenyltransferase</shortName>
        <ecNumber evidence="8 9">2.5.1.74</ecNumber>
    </recommendedName>
</protein>
<keyword evidence="2 8" id="KW-0474">Menaquinone biosynthesis</keyword>
<keyword evidence="4 8" id="KW-0808">Transferase</keyword>
<dbReference type="EC" id="2.5.1.74" evidence="8 9"/>
<dbReference type="Pfam" id="PF01040">
    <property type="entry name" value="UbiA"/>
    <property type="match status" value="1"/>
</dbReference>
<organism evidence="10 11">
    <name type="scientific">Kibdelosporangium aridum</name>
    <dbReference type="NCBI Taxonomy" id="2030"/>
    <lineage>
        <taxon>Bacteria</taxon>
        <taxon>Bacillati</taxon>
        <taxon>Actinomycetota</taxon>
        <taxon>Actinomycetes</taxon>
        <taxon>Pseudonocardiales</taxon>
        <taxon>Pseudonocardiaceae</taxon>
        <taxon>Kibdelosporangium</taxon>
    </lineage>
</organism>
<dbReference type="NCBIfam" id="TIGR00751">
    <property type="entry name" value="menA"/>
    <property type="match status" value="1"/>
</dbReference>
<evidence type="ECO:0000313" key="11">
    <source>
        <dbReference type="Proteomes" id="UP000192674"/>
    </source>
</evidence>
<dbReference type="AlphaFoldDB" id="A0A1Y5XHB3"/>
<comment type="similarity">
    <text evidence="8">Belongs to the MenA family. Type 1 subfamily.</text>
</comment>
<comment type="catalytic activity">
    <reaction evidence="8">
        <text>an all-trans-polyprenyl diphosphate + 1,4-dihydroxy-2-naphthoate + H(+) = a 2-demethylmenaquinol + CO2 + diphosphate</text>
        <dbReference type="Rhea" id="RHEA:26478"/>
        <dbReference type="Rhea" id="RHEA-COMP:9563"/>
        <dbReference type="Rhea" id="RHEA-COMP:9564"/>
        <dbReference type="ChEBI" id="CHEBI:11173"/>
        <dbReference type="ChEBI" id="CHEBI:15378"/>
        <dbReference type="ChEBI" id="CHEBI:16526"/>
        <dbReference type="ChEBI" id="CHEBI:33019"/>
        <dbReference type="ChEBI" id="CHEBI:55437"/>
        <dbReference type="ChEBI" id="CHEBI:58914"/>
        <dbReference type="EC" id="2.5.1.74"/>
    </reaction>
</comment>
<feature type="transmembrane region" description="Helical" evidence="8">
    <location>
        <begin position="114"/>
        <end position="131"/>
    </location>
</feature>
<accession>A0A1Y5XHB3</accession>
<evidence type="ECO:0000256" key="9">
    <source>
        <dbReference type="NCBIfam" id="TIGR00751"/>
    </source>
</evidence>
<dbReference type="PIRSF" id="PIRSF005355">
    <property type="entry name" value="UBIAD1"/>
    <property type="match status" value="1"/>
</dbReference>
<keyword evidence="7 8" id="KW-0472">Membrane</keyword>
<proteinExistence type="inferred from homology"/>
<reference evidence="10 11" key="1">
    <citation type="submission" date="2017-04" db="EMBL/GenBank/DDBJ databases">
        <authorList>
            <person name="Afonso C.L."/>
            <person name="Miller P.J."/>
            <person name="Scott M.A."/>
            <person name="Spackman E."/>
            <person name="Goraichik I."/>
            <person name="Dimitrov K.M."/>
            <person name="Suarez D.L."/>
            <person name="Swayne D.E."/>
        </authorList>
    </citation>
    <scope>NUCLEOTIDE SEQUENCE [LARGE SCALE GENOMIC DNA]</scope>
    <source>
        <strain evidence="10 11">DSM 43828</strain>
    </source>
</reference>
<dbReference type="InterPro" id="IPR044878">
    <property type="entry name" value="UbiA_sf"/>
</dbReference>
<evidence type="ECO:0000256" key="4">
    <source>
        <dbReference type="ARBA" id="ARBA00022679"/>
    </source>
</evidence>
<dbReference type="GO" id="GO:0009234">
    <property type="term" value="P:menaquinone biosynthetic process"/>
    <property type="evidence" value="ECO:0007669"/>
    <property type="project" value="UniProtKB-UniRule"/>
</dbReference>
<feature type="transmembrane region" description="Helical" evidence="8">
    <location>
        <begin position="137"/>
        <end position="162"/>
    </location>
</feature>
<dbReference type="Proteomes" id="UP000192674">
    <property type="component" value="Unassembled WGS sequence"/>
</dbReference>
<evidence type="ECO:0000256" key="3">
    <source>
        <dbReference type="ARBA" id="ARBA00022475"/>
    </source>
</evidence>
<dbReference type="UniPathway" id="UPA00079">
    <property type="reaction ID" value="UER00168"/>
</dbReference>
<sequence>MATVAQWMAGARVRTLPNSISPVLVGAGAAVAIDGFVWWQALLALIVALAFQVGVNYANDYSDGIRGTDTERVGPLRLVGSGLVPPAAVRTAAFACFGIACLAGLGLVISSGQWWLIAVGFVCLLGAWYYTGGKNPYGYVGLGELAVFLFFGPVPVLGTLYVQTGRVTWLAVIASIALGCFSAAVLASNNLRDRPTDAESGKRTMAVRLGDQGARTFYAVLALIPFVVTFVLAFLASPWFLLGLFAALKVSPSVRAVYSGAVGPALIPVLKDTGIAMLIWAVATTVAAIVS</sequence>
<keyword evidence="6 8" id="KW-1133">Transmembrane helix</keyword>
<dbReference type="InterPro" id="IPR004657">
    <property type="entry name" value="MenA"/>
</dbReference>
<keyword evidence="11" id="KW-1185">Reference proteome</keyword>
<dbReference type="GO" id="GO:0005886">
    <property type="term" value="C:plasma membrane"/>
    <property type="evidence" value="ECO:0007669"/>
    <property type="project" value="UniProtKB-SubCell"/>
</dbReference>
<name>A0A1Y5XHB3_KIBAR</name>
<dbReference type="PANTHER" id="PTHR13929:SF0">
    <property type="entry name" value="UBIA PRENYLTRANSFERASE DOMAIN-CONTAINING PROTEIN 1"/>
    <property type="match status" value="1"/>
</dbReference>
<feature type="transmembrane region" description="Helical" evidence="8">
    <location>
        <begin position="21"/>
        <end position="51"/>
    </location>
</feature>
<dbReference type="OrthoDB" id="9767568at2"/>
<keyword evidence="5 8" id="KW-0812">Transmembrane</keyword>
<evidence type="ECO:0000256" key="2">
    <source>
        <dbReference type="ARBA" id="ARBA00022428"/>
    </source>
</evidence>
<dbReference type="InterPro" id="IPR000537">
    <property type="entry name" value="UbiA_prenyltransferase"/>
</dbReference>
<dbReference type="GO" id="GO:0042371">
    <property type="term" value="P:vitamin K biosynthetic process"/>
    <property type="evidence" value="ECO:0007669"/>
    <property type="project" value="TreeGrafter"/>
</dbReference>
<dbReference type="PANTHER" id="PTHR13929">
    <property type="entry name" value="1,4-DIHYDROXY-2-NAPHTHOATE OCTAPRENYLTRANSFERASE"/>
    <property type="match status" value="1"/>
</dbReference>
<evidence type="ECO:0000256" key="5">
    <source>
        <dbReference type="ARBA" id="ARBA00022692"/>
    </source>
</evidence>
<keyword evidence="3 8" id="KW-1003">Cell membrane</keyword>
<dbReference type="NCBIfam" id="NF004751">
    <property type="entry name" value="PRK06080.1-3"/>
    <property type="match status" value="1"/>
</dbReference>
<feature type="transmembrane region" description="Helical" evidence="8">
    <location>
        <begin position="269"/>
        <end position="290"/>
    </location>
</feature>
<dbReference type="Gene3D" id="1.10.357.140">
    <property type="entry name" value="UbiA prenyltransferase"/>
    <property type="match status" value="1"/>
</dbReference>
<feature type="transmembrane region" description="Helical" evidence="8">
    <location>
        <begin position="87"/>
        <end position="107"/>
    </location>
</feature>
<evidence type="ECO:0000256" key="1">
    <source>
        <dbReference type="ARBA" id="ARBA00004141"/>
    </source>
</evidence>
<evidence type="ECO:0000256" key="8">
    <source>
        <dbReference type="HAMAP-Rule" id="MF_01937"/>
    </source>
</evidence>
<feature type="transmembrane region" description="Helical" evidence="8">
    <location>
        <begin position="169"/>
        <end position="187"/>
    </location>
</feature>
<comment type="pathway">
    <text evidence="8">Quinol/quinone metabolism; menaquinone biosynthesis; menaquinol from 1,4-dihydroxy-2-naphthoate: step 1/2.</text>
</comment>
<comment type="subcellular location">
    <subcellularLocation>
        <location evidence="8">Cell membrane</location>
        <topology evidence="8">Multi-pass membrane protein</topology>
    </subcellularLocation>
    <subcellularLocation>
        <location evidence="1">Membrane</location>
        <topology evidence="1">Multi-pass membrane protein</topology>
    </subcellularLocation>
</comment>
<evidence type="ECO:0000313" key="10">
    <source>
        <dbReference type="EMBL" id="SMC91173.1"/>
    </source>
</evidence>
<gene>
    <name evidence="8" type="primary">menA</name>
    <name evidence="10" type="ORF">SAMN05661093_02732</name>
</gene>